<organism evidence="1 2">
    <name type="scientific">Trachymyrmex cornetzi</name>
    <dbReference type="NCBI Taxonomy" id="471704"/>
    <lineage>
        <taxon>Eukaryota</taxon>
        <taxon>Metazoa</taxon>
        <taxon>Ecdysozoa</taxon>
        <taxon>Arthropoda</taxon>
        <taxon>Hexapoda</taxon>
        <taxon>Insecta</taxon>
        <taxon>Pterygota</taxon>
        <taxon>Neoptera</taxon>
        <taxon>Endopterygota</taxon>
        <taxon>Hymenoptera</taxon>
        <taxon>Apocrita</taxon>
        <taxon>Aculeata</taxon>
        <taxon>Formicoidea</taxon>
        <taxon>Formicidae</taxon>
        <taxon>Myrmicinae</taxon>
        <taxon>Trachymyrmex</taxon>
    </lineage>
</organism>
<evidence type="ECO:0000313" key="1">
    <source>
        <dbReference type="EMBL" id="KYN22047.1"/>
    </source>
</evidence>
<protein>
    <submittedName>
        <fullName evidence="1">Uncharacterized protein</fullName>
    </submittedName>
</protein>
<sequence>MRNQVREQSGRCANGSLFNRIVRNPVCVQTGLCAIGSVCNWIVRNRVRTQSGRCAIESVRNRIRAQSDRGANGSVSDRNTMCPITNVSDRVRVRLLMCAIETFPLISLKRRALNKFRQIRLKIDWLCFCELHNSTTTAIRREKKSFLSSSLAFASPRDFWRNFFSLGAMSSSSPSIYTHLLDPFLLNNYFIDSLPSFSSTFSISPLLSDSSIVSTSFTFNPYICGTPQHC</sequence>
<evidence type="ECO:0000313" key="2">
    <source>
        <dbReference type="Proteomes" id="UP000078492"/>
    </source>
</evidence>
<proteinExistence type="predicted"/>
<accession>A0A151JAJ7</accession>
<dbReference type="EMBL" id="KQ979269">
    <property type="protein sequence ID" value="KYN22047.1"/>
    <property type="molecule type" value="Genomic_DNA"/>
</dbReference>
<name>A0A151JAJ7_9HYME</name>
<dbReference type="AlphaFoldDB" id="A0A151JAJ7"/>
<keyword evidence="2" id="KW-1185">Reference proteome</keyword>
<dbReference type="Proteomes" id="UP000078492">
    <property type="component" value="Unassembled WGS sequence"/>
</dbReference>
<reference evidence="1 2" key="1">
    <citation type="submission" date="2015-09" db="EMBL/GenBank/DDBJ databases">
        <title>Trachymyrmex cornetzi WGS genome.</title>
        <authorList>
            <person name="Nygaard S."/>
            <person name="Hu H."/>
            <person name="Boomsma J."/>
            <person name="Zhang G."/>
        </authorList>
    </citation>
    <scope>NUCLEOTIDE SEQUENCE [LARGE SCALE GENOMIC DNA]</scope>
    <source>
        <strain evidence="1">Tcor2-1</strain>
        <tissue evidence="1">Whole body</tissue>
    </source>
</reference>
<gene>
    <name evidence="1" type="ORF">ALC57_05563</name>
</gene>